<dbReference type="InterPro" id="IPR056884">
    <property type="entry name" value="NPHP3-like_N"/>
</dbReference>
<dbReference type="PANTHER" id="PTHR10039:SF16">
    <property type="entry name" value="GPI INOSITOL-DEACYLASE"/>
    <property type="match status" value="1"/>
</dbReference>
<evidence type="ECO:0000256" key="3">
    <source>
        <dbReference type="SAM" id="Coils"/>
    </source>
</evidence>
<dbReference type="InterPro" id="IPR007111">
    <property type="entry name" value="NACHT_NTPase"/>
</dbReference>
<dbReference type="SUPFAM" id="SSF52540">
    <property type="entry name" value="P-loop containing nucleoside triphosphate hydrolases"/>
    <property type="match status" value="1"/>
</dbReference>
<dbReference type="PANTHER" id="PTHR10039">
    <property type="entry name" value="AMELOGENIN"/>
    <property type="match status" value="1"/>
</dbReference>
<dbReference type="PROSITE" id="PS50837">
    <property type="entry name" value="NACHT"/>
    <property type="match status" value="1"/>
</dbReference>
<dbReference type="Gene3D" id="1.25.40.20">
    <property type="entry name" value="Ankyrin repeat-containing domain"/>
    <property type="match status" value="1"/>
</dbReference>
<dbReference type="InterPro" id="IPR002110">
    <property type="entry name" value="Ankyrin_rpt"/>
</dbReference>
<dbReference type="Pfam" id="PF24883">
    <property type="entry name" value="NPHP3_N"/>
    <property type="match status" value="1"/>
</dbReference>
<accession>A0A1R3RXR1</accession>
<keyword evidence="1" id="KW-0677">Repeat</keyword>
<feature type="compositionally biased region" description="Low complexity" evidence="4">
    <location>
        <begin position="72"/>
        <end position="82"/>
    </location>
</feature>
<dbReference type="EMBL" id="KV907495">
    <property type="protein sequence ID" value="OOF99295.1"/>
    <property type="molecule type" value="Genomic_DNA"/>
</dbReference>
<proteinExistence type="predicted"/>
<dbReference type="PROSITE" id="PS50088">
    <property type="entry name" value="ANK_REPEAT"/>
    <property type="match status" value="2"/>
</dbReference>
<dbReference type="PROSITE" id="PS50297">
    <property type="entry name" value="ANK_REP_REGION"/>
    <property type="match status" value="1"/>
</dbReference>
<evidence type="ECO:0000256" key="1">
    <source>
        <dbReference type="ARBA" id="ARBA00022737"/>
    </source>
</evidence>
<protein>
    <recommendedName>
        <fullName evidence="5">NACHT domain-containing protein</fullName>
    </recommendedName>
</protein>
<dbReference type="InterPro" id="IPR036770">
    <property type="entry name" value="Ankyrin_rpt-contain_sf"/>
</dbReference>
<feature type="repeat" description="ANK" evidence="2">
    <location>
        <begin position="1020"/>
        <end position="1049"/>
    </location>
</feature>
<keyword evidence="3" id="KW-0175">Coiled coil</keyword>
<sequence>MTKSDNVAARPPKKSPAGVTPAKPKPKPTAAPKPKTPAPPNTSTPPPKTPTPPKHTKAPVEPKKSNGIAKANSNSNRSTTSTLLEPERNLWEEAWMSVDLGDDNRNRLTQKWHNKNLNRMGKLPKDYVESVMELTKSKLSVYQERWPSKSKEVAYDRSVSILKSAMAVKALGDVVVKFDPTGYASSAWAVVSFGLTLVQNTQERMQRTLEASQYLAVLLARYSRIEVHYHRVHQNNAEELGNAIVKVYIGVLRYSAKVKEAATSKRLDRVIQSFKSLTDEPLKALKAAIENDDQMVDKWYRQLMAEQQQLMLESQEEEIQRVKDVLNMLSKASHNTSLILHGVTKIDTALSAEILTQLLEWLFPNGKDAPSDSKHRRLRSAIVTKQAPHTAGRWLLERPDYKDWVDHPQSLLWLYGESGCGKSSLCSTIIEHLDTMVKKDRDRVLLRWYFRFDKPDTMSIDLLLRFFLRQLGSSLGGFPEDMSSSLEDDRRFARYPDTKVLIEYLHTVLSAIEFHKDVFIVLDGLDEFPTQSKDQNRRDLLDLIRRLGVSGLSNLHILLVSKNEEDIRECLRGRLKDILVPIDVTEGLDIDIRNYINTIMHQGEGIGDLDEPLKSSIRARLTQGAGSNFLWATSLVQELRDCRKHPSKIEEKLQTVPTSMVAIYEKHLSAVKDADETYVKLIFVWLLRQLRPLTQDEIAAAVGLHDVDAVYDICTGRWVTQSTQTVTINRQHQTYEKVLQFTHFSAKEYLEAQLRLGAQSPISRFICSEEEAHFLILQRCLDILIQSRETDDTTGKSALDSKFRNYAAEYWFEHYRQLEKTQGLAAERSVIQQRVIQLFQSSESFGAWLDCFDPDRQSTPVEDPGKKKPSQRWRRASPVYYALRLRLKTIAEDLLKGEPKDLSLRGDKGETVLQLAVYQAYRTVTKALLRHNVDVNAENGQHGTALYVAAARGYASIAEVLINAKARVTGTEDGTLGNALHVAAYKGHDSVVKLLLAGRETSSKQSRGVPVDHLAGFFGTALVAASSVGNDTMVQMLLEHGADPNVVSGRLGTALQAAWNAQPRPKGVIAALKASGAKYQPHEDNPWTTAYRRIEKGNKDAIRSYQKLFLPQQTITKEVSERQKLLVAALDRWKAVPRLRTLEVSQASLATACHCVVPFDEPLEDIKRLASTLTVDEADWQSEDLLHKALFWAGVSQILENMGPLVLKCMDGVMNASHSAKKSSAKETAPFPHALLTGLPRDVTKGLSPAGLSDLVAIDLEQQRKHADDSNAQERGVDTQRAGLTPGYLAASDLMTLLKSLIRFGNKCSQYHRLAVRDGFEIPQWTKIAIEDLTFEVFSAVMRLATVKEWNHESAVFQQTVRSLMAVRLPRINDLDTACWKELALAGTLAHRHSNLDRDDQSRVPANHLQDAILGQITHLQAGISDQLNGFQTRLVTDIQSKLSELIGQEVSRAVKQLQPEAVDVPKEASE</sequence>
<dbReference type="SMART" id="SM00248">
    <property type="entry name" value="ANK"/>
    <property type="match status" value="4"/>
</dbReference>
<feature type="coiled-coil region" evidence="3">
    <location>
        <begin position="300"/>
        <end position="332"/>
    </location>
</feature>
<evidence type="ECO:0000256" key="4">
    <source>
        <dbReference type="SAM" id="MobiDB-lite"/>
    </source>
</evidence>
<dbReference type="SUPFAM" id="SSF48403">
    <property type="entry name" value="Ankyrin repeat"/>
    <property type="match status" value="1"/>
</dbReference>
<keyword evidence="7" id="KW-1185">Reference proteome</keyword>
<evidence type="ECO:0000313" key="6">
    <source>
        <dbReference type="EMBL" id="OOF99295.1"/>
    </source>
</evidence>
<gene>
    <name evidence="6" type="ORF">ASPCADRAFT_163417</name>
</gene>
<evidence type="ECO:0000259" key="5">
    <source>
        <dbReference type="PROSITE" id="PS50837"/>
    </source>
</evidence>
<evidence type="ECO:0000256" key="2">
    <source>
        <dbReference type="PROSITE-ProRule" id="PRU00023"/>
    </source>
</evidence>
<dbReference type="OMA" id="WEEAWMS"/>
<dbReference type="Gene3D" id="3.40.50.300">
    <property type="entry name" value="P-loop containing nucleotide triphosphate hydrolases"/>
    <property type="match status" value="1"/>
</dbReference>
<name>A0A1R3RXR1_ASPC5</name>
<feature type="domain" description="NACHT" evidence="5">
    <location>
        <begin position="410"/>
        <end position="562"/>
    </location>
</feature>
<keyword evidence="2" id="KW-0040">ANK repeat</keyword>
<dbReference type="VEuPathDB" id="FungiDB:ASPCADRAFT_163417"/>
<feature type="compositionally biased region" description="Pro residues" evidence="4">
    <location>
        <begin position="27"/>
        <end position="53"/>
    </location>
</feature>
<reference evidence="7" key="1">
    <citation type="journal article" date="2017" name="Genome Biol.">
        <title>Comparative genomics reveals high biological diversity and specific adaptations in the industrially and medically important fungal genus Aspergillus.</title>
        <authorList>
            <person name="de Vries R.P."/>
            <person name="Riley R."/>
            <person name="Wiebenga A."/>
            <person name="Aguilar-Osorio G."/>
            <person name="Amillis S."/>
            <person name="Uchima C.A."/>
            <person name="Anderluh G."/>
            <person name="Asadollahi M."/>
            <person name="Askin M."/>
            <person name="Barry K."/>
            <person name="Battaglia E."/>
            <person name="Bayram O."/>
            <person name="Benocci T."/>
            <person name="Braus-Stromeyer S.A."/>
            <person name="Caldana C."/>
            <person name="Canovas D."/>
            <person name="Cerqueira G.C."/>
            <person name="Chen F."/>
            <person name="Chen W."/>
            <person name="Choi C."/>
            <person name="Clum A."/>
            <person name="Dos Santos R.A."/>
            <person name="Damasio A.R."/>
            <person name="Diallinas G."/>
            <person name="Emri T."/>
            <person name="Fekete E."/>
            <person name="Flipphi M."/>
            <person name="Freyberg S."/>
            <person name="Gallo A."/>
            <person name="Gournas C."/>
            <person name="Habgood R."/>
            <person name="Hainaut M."/>
            <person name="Harispe M.L."/>
            <person name="Henrissat B."/>
            <person name="Hilden K.S."/>
            <person name="Hope R."/>
            <person name="Hossain A."/>
            <person name="Karabika E."/>
            <person name="Karaffa L."/>
            <person name="Karanyi Z."/>
            <person name="Krasevec N."/>
            <person name="Kuo A."/>
            <person name="Kusch H."/>
            <person name="LaButti K."/>
            <person name="Lagendijk E.L."/>
            <person name="Lapidus A."/>
            <person name="Levasseur A."/>
            <person name="Lindquist E."/>
            <person name="Lipzen A."/>
            <person name="Logrieco A.F."/>
            <person name="MacCabe A."/>
            <person name="Maekelae M.R."/>
            <person name="Malavazi I."/>
            <person name="Melin P."/>
            <person name="Meyer V."/>
            <person name="Mielnichuk N."/>
            <person name="Miskei M."/>
            <person name="Molnar A.P."/>
            <person name="Mule G."/>
            <person name="Ngan C.Y."/>
            <person name="Orejas M."/>
            <person name="Orosz E."/>
            <person name="Ouedraogo J.P."/>
            <person name="Overkamp K.M."/>
            <person name="Park H.-S."/>
            <person name="Perrone G."/>
            <person name="Piumi F."/>
            <person name="Punt P.J."/>
            <person name="Ram A.F."/>
            <person name="Ramon A."/>
            <person name="Rauscher S."/>
            <person name="Record E."/>
            <person name="Riano-Pachon D.M."/>
            <person name="Robert V."/>
            <person name="Roehrig J."/>
            <person name="Ruller R."/>
            <person name="Salamov A."/>
            <person name="Salih N.S."/>
            <person name="Samson R.A."/>
            <person name="Sandor E."/>
            <person name="Sanguinetti M."/>
            <person name="Schuetze T."/>
            <person name="Sepcic K."/>
            <person name="Shelest E."/>
            <person name="Sherlock G."/>
            <person name="Sophianopoulou V."/>
            <person name="Squina F.M."/>
            <person name="Sun H."/>
            <person name="Susca A."/>
            <person name="Todd R.B."/>
            <person name="Tsang A."/>
            <person name="Unkles S.E."/>
            <person name="van de Wiele N."/>
            <person name="van Rossen-Uffink D."/>
            <person name="Oliveira J.V."/>
            <person name="Vesth T.C."/>
            <person name="Visser J."/>
            <person name="Yu J.-H."/>
            <person name="Zhou M."/>
            <person name="Andersen M.R."/>
            <person name="Archer D.B."/>
            <person name="Baker S.E."/>
            <person name="Benoit I."/>
            <person name="Brakhage A.A."/>
            <person name="Braus G.H."/>
            <person name="Fischer R."/>
            <person name="Frisvad J.C."/>
            <person name="Goldman G.H."/>
            <person name="Houbraken J."/>
            <person name="Oakley B."/>
            <person name="Pocsi I."/>
            <person name="Scazzocchio C."/>
            <person name="Seiboth B."/>
            <person name="vanKuyk P.A."/>
            <person name="Wortman J."/>
            <person name="Dyer P.S."/>
            <person name="Grigoriev I.V."/>
        </authorList>
    </citation>
    <scope>NUCLEOTIDE SEQUENCE [LARGE SCALE GENOMIC DNA]</scope>
    <source>
        <strain evidence="7">ITEM 5010</strain>
    </source>
</reference>
<feature type="region of interest" description="Disordered" evidence="4">
    <location>
        <begin position="1"/>
        <end position="85"/>
    </location>
</feature>
<dbReference type="Pfam" id="PF12796">
    <property type="entry name" value="Ank_2"/>
    <property type="match status" value="2"/>
</dbReference>
<dbReference type="Proteomes" id="UP000188318">
    <property type="component" value="Unassembled WGS sequence"/>
</dbReference>
<dbReference type="OrthoDB" id="1577640at2759"/>
<organism evidence="6 7">
    <name type="scientific">Aspergillus carbonarius (strain ITEM 5010)</name>
    <dbReference type="NCBI Taxonomy" id="602072"/>
    <lineage>
        <taxon>Eukaryota</taxon>
        <taxon>Fungi</taxon>
        <taxon>Dikarya</taxon>
        <taxon>Ascomycota</taxon>
        <taxon>Pezizomycotina</taxon>
        <taxon>Eurotiomycetes</taxon>
        <taxon>Eurotiomycetidae</taxon>
        <taxon>Eurotiales</taxon>
        <taxon>Aspergillaceae</taxon>
        <taxon>Aspergillus</taxon>
        <taxon>Aspergillus subgen. Circumdati</taxon>
    </lineage>
</organism>
<dbReference type="STRING" id="602072.A0A1R3RXR1"/>
<evidence type="ECO:0000313" key="7">
    <source>
        <dbReference type="Proteomes" id="UP000188318"/>
    </source>
</evidence>
<feature type="repeat" description="ANK" evidence="2">
    <location>
        <begin position="908"/>
        <end position="940"/>
    </location>
</feature>
<dbReference type="InterPro" id="IPR027417">
    <property type="entry name" value="P-loop_NTPase"/>
</dbReference>